<evidence type="ECO:0000256" key="2">
    <source>
        <dbReference type="ARBA" id="ARBA00005179"/>
    </source>
</evidence>
<keyword evidence="4 9" id="KW-0349">Heme</keyword>
<evidence type="ECO:0000313" key="11">
    <source>
        <dbReference type="EMBL" id="KIJ97415.1"/>
    </source>
</evidence>
<organism evidence="11 12">
    <name type="scientific">Laccaria amethystina LaAM-08-1</name>
    <dbReference type="NCBI Taxonomy" id="1095629"/>
    <lineage>
        <taxon>Eukaryota</taxon>
        <taxon>Fungi</taxon>
        <taxon>Dikarya</taxon>
        <taxon>Basidiomycota</taxon>
        <taxon>Agaricomycotina</taxon>
        <taxon>Agaricomycetes</taxon>
        <taxon>Agaricomycetidae</taxon>
        <taxon>Agaricales</taxon>
        <taxon>Agaricineae</taxon>
        <taxon>Hydnangiaceae</taxon>
        <taxon>Laccaria</taxon>
    </lineage>
</organism>
<evidence type="ECO:0000256" key="8">
    <source>
        <dbReference type="ARBA" id="ARBA00023033"/>
    </source>
</evidence>
<evidence type="ECO:0000256" key="3">
    <source>
        <dbReference type="ARBA" id="ARBA00010617"/>
    </source>
</evidence>
<keyword evidence="12" id="KW-1185">Reference proteome</keyword>
<comment type="similarity">
    <text evidence="3 10">Belongs to the cytochrome P450 family.</text>
</comment>
<dbReference type="EMBL" id="KN838694">
    <property type="protein sequence ID" value="KIJ97415.1"/>
    <property type="molecule type" value="Genomic_DNA"/>
</dbReference>
<dbReference type="CDD" id="cd11065">
    <property type="entry name" value="CYP64-like"/>
    <property type="match status" value="1"/>
</dbReference>
<feature type="binding site" description="axial binding residue" evidence="9">
    <location>
        <position position="443"/>
    </location>
    <ligand>
        <name>heme</name>
        <dbReference type="ChEBI" id="CHEBI:30413"/>
    </ligand>
    <ligandPart>
        <name>Fe</name>
        <dbReference type="ChEBI" id="CHEBI:18248"/>
    </ligandPart>
</feature>
<dbReference type="GO" id="GO:0016705">
    <property type="term" value="F:oxidoreductase activity, acting on paired donors, with incorporation or reduction of molecular oxygen"/>
    <property type="evidence" value="ECO:0007669"/>
    <property type="project" value="InterPro"/>
</dbReference>
<evidence type="ECO:0000256" key="1">
    <source>
        <dbReference type="ARBA" id="ARBA00001971"/>
    </source>
</evidence>
<evidence type="ECO:0008006" key="13">
    <source>
        <dbReference type="Google" id="ProtNLM"/>
    </source>
</evidence>
<evidence type="ECO:0000256" key="5">
    <source>
        <dbReference type="ARBA" id="ARBA00022723"/>
    </source>
</evidence>
<dbReference type="SUPFAM" id="SSF48264">
    <property type="entry name" value="Cytochrome P450"/>
    <property type="match status" value="1"/>
</dbReference>
<dbReference type="STRING" id="1095629.A0A0C9WXE1"/>
<evidence type="ECO:0000256" key="6">
    <source>
        <dbReference type="ARBA" id="ARBA00023002"/>
    </source>
</evidence>
<evidence type="ECO:0000256" key="9">
    <source>
        <dbReference type="PIRSR" id="PIRSR602401-1"/>
    </source>
</evidence>
<dbReference type="GO" id="GO:0020037">
    <property type="term" value="F:heme binding"/>
    <property type="evidence" value="ECO:0007669"/>
    <property type="project" value="InterPro"/>
</dbReference>
<dbReference type="PANTHER" id="PTHR46300:SF7">
    <property type="entry name" value="P450, PUTATIVE (EUROFUNG)-RELATED"/>
    <property type="match status" value="1"/>
</dbReference>
<dbReference type="Pfam" id="PF00067">
    <property type="entry name" value="p450"/>
    <property type="match status" value="1"/>
</dbReference>
<dbReference type="GO" id="GO:0004497">
    <property type="term" value="F:monooxygenase activity"/>
    <property type="evidence" value="ECO:0007669"/>
    <property type="project" value="UniProtKB-KW"/>
</dbReference>
<protein>
    <recommendedName>
        <fullName evidence="13">Cytochrome P450</fullName>
    </recommendedName>
</protein>
<keyword evidence="6 10" id="KW-0560">Oxidoreductase</keyword>
<accession>A0A0C9WXE1</accession>
<name>A0A0C9WXE1_9AGAR</name>
<proteinExistence type="inferred from homology"/>
<keyword evidence="5 9" id="KW-0479">Metal-binding</keyword>
<evidence type="ECO:0000256" key="10">
    <source>
        <dbReference type="RuleBase" id="RU000461"/>
    </source>
</evidence>
<comment type="cofactor">
    <cofactor evidence="1 9">
        <name>heme</name>
        <dbReference type="ChEBI" id="CHEBI:30413"/>
    </cofactor>
</comment>
<reference evidence="11 12" key="1">
    <citation type="submission" date="2014-04" db="EMBL/GenBank/DDBJ databases">
        <authorList>
            <consortium name="DOE Joint Genome Institute"/>
            <person name="Kuo A."/>
            <person name="Kohler A."/>
            <person name="Nagy L.G."/>
            <person name="Floudas D."/>
            <person name="Copeland A."/>
            <person name="Barry K.W."/>
            <person name="Cichocki N."/>
            <person name="Veneault-Fourrey C."/>
            <person name="LaButti K."/>
            <person name="Lindquist E.A."/>
            <person name="Lipzen A."/>
            <person name="Lundell T."/>
            <person name="Morin E."/>
            <person name="Murat C."/>
            <person name="Sun H."/>
            <person name="Tunlid A."/>
            <person name="Henrissat B."/>
            <person name="Grigoriev I.V."/>
            <person name="Hibbett D.S."/>
            <person name="Martin F."/>
            <person name="Nordberg H.P."/>
            <person name="Cantor M.N."/>
            <person name="Hua S.X."/>
        </authorList>
    </citation>
    <scope>NUCLEOTIDE SEQUENCE [LARGE SCALE GENOMIC DNA]</scope>
    <source>
        <strain evidence="11 12">LaAM-08-1</strain>
    </source>
</reference>
<dbReference type="AlphaFoldDB" id="A0A0C9WXE1"/>
<evidence type="ECO:0000256" key="4">
    <source>
        <dbReference type="ARBA" id="ARBA00022617"/>
    </source>
</evidence>
<sequence length="519" mass="58745">MHPLEVVFTGIAVSIALWGILKKRNAMSLPTPPGPKKLPLLGNLFDIPPNREWLTYAQWTKDYDSDILHVKAIGMNIVILNSFKVANELLDKRSATYSSRIRWAMTAELMGWGWLMSSMPYGEPWRERRRLFQSYFHPGKQTTHHPRQREYIRGMLLPLLLAEPENFADALKHTIGGVALSLAYGIKVLPREDPYIRIAEEALEGMAQVTVSTRVLVELIPFLKYIPEWMPGAGFKRQARIWFGLQKKFRERPFDDCLKELAAGTVQPCFTSACMENVDRKAGDAEHQREVIQDTSAMVFAAGAHSTLSAMETFLLAMVNFPEVQLKAQEELDRVVGRSRLPDFSDEADLPYLSAILREVLRFRPSTPLGVPHLTTEDDVYEGYHIPKGSTVVANAWAMLHDDNDYPEPEKFNPDRFLDKDGKLDPNVMDPARMAFGFGRRICPGSHIAHSNLWLVAASILATFNITKALDESGKEVEPGLEYITGLIMRPAPFKCTIKPRSQETADLIIAHRDRFVED</sequence>
<dbReference type="OrthoDB" id="2789670at2759"/>
<dbReference type="Proteomes" id="UP000054477">
    <property type="component" value="Unassembled WGS sequence"/>
</dbReference>
<dbReference type="InterPro" id="IPR050364">
    <property type="entry name" value="Cytochrome_P450_fung"/>
</dbReference>
<reference evidence="12" key="2">
    <citation type="submission" date="2015-01" db="EMBL/GenBank/DDBJ databases">
        <title>Evolutionary Origins and Diversification of the Mycorrhizal Mutualists.</title>
        <authorList>
            <consortium name="DOE Joint Genome Institute"/>
            <consortium name="Mycorrhizal Genomics Consortium"/>
            <person name="Kohler A."/>
            <person name="Kuo A."/>
            <person name="Nagy L.G."/>
            <person name="Floudas D."/>
            <person name="Copeland A."/>
            <person name="Barry K.W."/>
            <person name="Cichocki N."/>
            <person name="Veneault-Fourrey C."/>
            <person name="LaButti K."/>
            <person name="Lindquist E.A."/>
            <person name="Lipzen A."/>
            <person name="Lundell T."/>
            <person name="Morin E."/>
            <person name="Murat C."/>
            <person name="Riley R."/>
            <person name="Ohm R."/>
            <person name="Sun H."/>
            <person name="Tunlid A."/>
            <person name="Henrissat B."/>
            <person name="Grigoriev I.V."/>
            <person name="Hibbett D.S."/>
            <person name="Martin F."/>
        </authorList>
    </citation>
    <scope>NUCLEOTIDE SEQUENCE [LARGE SCALE GENOMIC DNA]</scope>
    <source>
        <strain evidence="12">LaAM-08-1</strain>
    </source>
</reference>
<evidence type="ECO:0000256" key="7">
    <source>
        <dbReference type="ARBA" id="ARBA00023004"/>
    </source>
</evidence>
<dbReference type="PROSITE" id="PS00086">
    <property type="entry name" value="CYTOCHROME_P450"/>
    <property type="match status" value="1"/>
</dbReference>
<dbReference type="InterPro" id="IPR017972">
    <property type="entry name" value="Cyt_P450_CS"/>
</dbReference>
<dbReference type="PRINTS" id="PR00463">
    <property type="entry name" value="EP450I"/>
</dbReference>
<dbReference type="GO" id="GO:0005506">
    <property type="term" value="F:iron ion binding"/>
    <property type="evidence" value="ECO:0007669"/>
    <property type="project" value="InterPro"/>
</dbReference>
<dbReference type="InterPro" id="IPR036396">
    <property type="entry name" value="Cyt_P450_sf"/>
</dbReference>
<gene>
    <name evidence="11" type="ORF">K443DRAFT_133869</name>
</gene>
<evidence type="ECO:0000313" key="12">
    <source>
        <dbReference type="Proteomes" id="UP000054477"/>
    </source>
</evidence>
<keyword evidence="7 9" id="KW-0408">Iron</keyword>
<dbReference type="InterPro" id="IPR002401">
    <property type="entry name" value="Cyt_P450_E_grp-I"/>
</dbReference>
<dbReference type="Gene3D" id="1.10.630.10">
    <property type="entry name" value="Cytochrome P450"/>
    <property type="match status" value="1"/>
</dbReference>
<keyword evidence="8 10" id="KW-0503">Monooxygenase</keyword>
<dbReference type="InterPro" id="IPR001128">
    <property type="entry name" value="Cyt_P450"/>
</dbReference>
<dbReference type="PANTHER" id="PTHR46300">
    <property type="entry name" value="P450, PUTATIVE (EUROFUNG)-RELATED-RELATED"/>
    <property type="match status" value="1"/>
</dbReference>
<comment type="pathway">
    <text evidence="2">Secondary metabolite biosynthesis.</text>
</comment>
<dbReference type="HOGENOM" id="CLU_001570_2_3_1"/>
<dbReference type="PRINTS" id="PR00385">
    <property type="entry name" value="P450"/>
</dbReference>